<organism evidence="2 3">
    <name type="scientific">Eiseniibacteriota bacterium</name>
    <dbReference type="NCBI Taxonomy" id="2212470"/>
    <lineage>
        <taxon>Bacteria</taxon>
        <taxon>Candidatus Eiseniibacteriota</taxon>
    </lineage>
</organism>
<gene>
    <name evidence="2" type="ORF">HOP12_06090</name>
</gene>
<sequence length="210" mass="22930">MTSTGVPEVDTSESPSVRAAVEQLQKLLVEGERLEAWAVQRRVFALTHRRTVVGASSGRLVVLTRGLFAGFRHEDVRWQDLKDVRLQVGVFGADLIVQSLSSTDLAVGGEATPTLRLTGLRKEQAQAVYRICQANEQAWREKRRIRELEEMRARSGGIQLGPGQEFGSGAAAGGDHDPVARLERARAMLAKGLISDSEFEAIKARVVSGL</sequence>
<dbReference type="AlphaFoldDB" id="A0A849SLL0"/>
<feature type="domain" description="SHOCT" evidence="1">
    <location>
        <begin position="181"/>
        <end position="205"/>
    </location>
</feature>
<proteinExistence type="predicted"/>
<reference evidence="2 3" key="1">
    <citation type="submission" date="2020-04" db="EMBL/GenBank/DDBJ databases">
        <title>Metagenomic profiling of ammonia- and methane-oxidizing microorganisms in a Dutch drinking water treatment plant.</title>
        <authorList>
            <person name="Poghosyan L."/>
            <person name="Leucker S."/>
        </authorList>
    </citation>
    <scope>NUCLEOTIDE SEQUENCE [LARGE SCALE GENOMIC DNA]</scope>
    <source>
        <strain evidence="2">S-RSF-IL-03</strain>
    </source>
</reference>
<protein>
    <submittedName>
        <fullName evidence="2">SHOCT domain-containing protein</fullName>
    </submittedName>
</protein>
<dbReference type="Proteomes" id="UP000580839">
    <property type="component" value="Unassembled WGS sequence"/>
</dbReference>
<dbReference type="Pfam" id="PF09851">
    <property type="entry name" value="SHOCT"/>
    <property type="match status" value="1"/>
</dbReference>
<evidence type="ECO:0000313" key="3">
    <source>
        <dbReference type="Proteomes" id="UP000580839"/>
    </source>
</evidence>
<evidence type="ECO:0000259" key="1">
    <source>
        <dbReference type="Pfam" id="PF09851"/>
    </source>
</evidence>
<dbReference type="InterPro" id="IPR018649">
    <property type="entry name" value="SHOCT"/>
</dbReference>
<dbReference type="EMBL" id="JABFRW010000070">
    <property type="protein sequence ID" value="NOT33727.1"/>
    <property type="molecule type" value="Genomic_DNA"/>
</dbReference>
<name>A0A849SLL0_UNCEI</name>
<comment type="caution">
    <text evidence="2">The sequence shown here is derived from an EMBL/GenBank/DDBJ whole genome shotgun (WGS) entry which is preliminary data.</text>
</comment>
<accession>A0A849SLL0</accession>
<evidence type="ECO:0000313" key="2">
    <source>
        <dbReference type="EMBL" id="NOT33727.1"/>
    </source>
</evidence>